<protein>
    <submittedName>
        <fullName evidence="1">Sulfur carrier protein</fullName>
    </submittedName>
</protein>
<organism evidence="1 2">
    <name type="scientific">Alicyclobacillus vulcanalis</name>
    <dbReference type="NCBI Taxonomy" id="252246"/>
    <lineage>
        <taxon>Bacteria</taxon>
        <taxon>Bacillati</taxon>
        <taxon>Bacillota</taxon>
        <taxon>Bacilli</taxon>
        <taxon>Bacillales</taxon>
        <taxon>Alicyclobacillaceae</taxon>
        <taxon>Alicyclobacillus</taxon>
    </lineage>
</organism>
<evidence type="ECO:0000313" key="2">
    <source>
        <dbReference type="Proteomes" id="UP000186156"/>
    </source>
</evidence>
<dbReference type="EMBL" id="FTOO01000001">
    <property type="protein sequence ID" value="SIS52642.1"/>
    <property type="molecule type" value="Genomic_DNA"/>
</dbReference>
<dbReference type="STRING" id="252246.SAMN05421799_101173"/>
<dbReference type="Gene3D" id="3.10.20.30">
    <property type="match status" value="1"/>
</dbReference>
<evidence type="ECO:0000313" key="1">
    <source>
        <dbReference type="EMBL" id="SIS52642.1"/>
    </source>
</evidence>
<dbReference type="RefSeq" id="WP_076344109.1">
    <property type="nucleotide sequence ID" value="NZ_FTOO01000001.1"/>
</dbReference>
<dbReference type="AlphaFoldDB" id="A0A1N7JTF5"/>
<proteinExistence type="predicted"/>
<dbReference type="InterPro" id="IPR003749">
    <property type="entry name" value="ThiS/MoaD-like"/>
</dbReference>
<dbReference type="InterPro" id="IPR012675">
    <property type="entry name" value="Beta-grasp_dom_sf"/>
</dbReference>
<dbReference type="PANTHER" id="PTHR34472">
    <property type="entry name" value="SULFUR CARRIER PROTEIN THIS"/>
    <property type="match status" value="1"/>
</dbReference>
<dbReference type="PANTHER" id="PTHR34472:SF1">
    <property type="entry name" value="SULFUR CARRIER PROTEIN THIS"/>
    <property type="match status" value="1"/>
</dbReference>
<dbReference type="InterPro" id="IPR010035">
    <property type="entry name" value="Thi_S"/>
</dbReference>
<dbReference type="Proteomes" id="UP000186156">
    <property type="component" value="Unassembled WGS sequence"/>
</dbReference>
<dbReference type="InterPro" id="IPR016155">
    <property type="entry name" value="Mopterin_synth/thiamin_S_b"/>
</dbReference>
<accession>A0A1N7JTF5</accession>
<keyword evidence="2" id="KW-1185">Reference proteome</keyword>
<dbReference type="Pfam" id="PF02597">
    <property type="entry name" value="ThiS"/>
    <property type="match status" value="1"/>
</dbReference>
<reference evidence="2" key="1">
    <citation type="submission" date="2017-01" db="EMBL/GenBank/DDBJ databases">
        <authorList>
            <person name="Varghese N."/>
            <person name="Submissions S."/>
        </authorList>
    </citation>
    <scope>NUCLEOTIDE SEQUENCE [LARGE SCALE GENOMIC DNA]</scope>
    <source>
        <strain evidence="2">DSM 16176</strain>
    </source>
</reference>
<gene>
    <name evidence="1" type="ORF">SAMN05421799_101173</name>
</gene>
<sequence>MQVRLNGKDVHLPDGMTVRDLIRHYELEGEPVAVERNGQIVDRRDFGAERLQAGDVIELVRFVGGG</sequence>
<dbReference type="OrthoDB" id="9798559at2"/>
<dbReference type="NCBIfam" id="TIGR01683">
    <property type="entry name" value="thiS"/>
    <property type="match status" value="1"/>
</dbReference>
<name>A0A1N7JTF5_9BACL</name>
<dbReference type="SUPFAM" id="SSF54285">
    <property type="entry name" value="MoaD/ThiS"/>
    <property type="match status" value="1"/>
</dbReference>
<dbReference type="CDD" id="cd00565">
    <property type="entry name" value="Ubl_ThiS"/>
    <property type="match status" value="1"/>
</dbReference>